<evidence type="ECO:0000313" key="3">
    <source>
        <dbReference type="Proteomes" id="UP000027222"/>
    </source>
</evidence>
<reference evidence="3" key="1">
    <citation type="journal article" date="2014" name="Proc. Natl. Acad. Sci. U.S.A.">
        <title>Extensive sampling of basidiomycete genomes demonstrates inadequacy of the white-rot/brown-rot paradigm for wood decay fungi.</title>
        <authorList>
            <person name="Riley R."/>
            <person name="Salamov A.A."/>
            <person name="Brown D.W."/>
            <person name="Nagy L.G."/>
            <person name="Floudas D."/>
            <person name="Held B.W."/>
            <person name="Levasseur A."/>
            <person name="Lombard V."/>
            <person name="Morin E."/>
            <person name="Otillar R."/>
            <person name="Lindquist E.A."/>
            <person name="Sun H."/>
            <person name="LaButti K.M."/>
            <person name="Schmutz J."/>
            <person name="Jabbour D."/>
            <person name="Luo H."/>
            <person name="Baker S.E."/>
            <person name="Pisabarro A.G."/>
            <person name="Walton J.D."/>
            <person name="Blanchette R.A."/>
            <person name="Henrissat B."/>
            <person name="Martin F."/>
            <person name="Cullen D."/>
            <person name="Hibbett D.S."/>
            <person name="Grigoriev I.V."/>
        </authorList>
    </citation>
    <scope>NUCLEOTIDE SEQUENCE [LARGE SCALE GENOMIC DNA]</scope>
    <source>
        <strain evidence="3">CBS 339.88</strain>
    </source>
</reference>
<organism evidence="2 3">
    <name type="scientific">Galerina marginata (strain CBS 339.88)</name>
    <dbReference type="NCBI Taxonomy" id="685588"/>
    <lineage>
        <taxon>Eukaryota</taxon>
        <taxon>Fungi</taxon>
        <taxon>Dikarya</taxon>
        <taxon>Basidiomycota</taxon>
        <taxon>Agaricomycotina</taxon>
        <taxon>Agaricomycetes</taxon>
        <taxon>Agaricomycetidae</taxon>
        <taxon>Agaricales</taxon>
        <taxon>Agaricineae</taxon>
        <taxon>Strophariaceae</taxon>
        <taxon>Galerina</taxon>
    </lineage>
</organism>
<dbReference type="EMBL" id="KL142410">
    <property type="protein sequence ID" value="KDR68132.1"/>
    <property type="molecule type" value="Genomic_DNA"/>
</dbReference>
<protein>
    <submittedName>
        <fullName evidence="2">Uncharacterized protein</fullName>
    </submittedName>
</protein>
<evidence type="ECO:0000313" key="2">
    <source>
        <dbReference type="EMBL" id="KDR68132.1"/>
    </source>
</evidence>
<sequence>MVAGNTLLSLNPSPHFKLRLRVLAASHPPGLRHIFYPCPRIRITDTPSTILQAGGLGVSQYYPPPLLHFFRTVLPPAHLPSPPLPPTHAASPVPKPGLKSNIYGSAEVKRLLGFNRRYWQWRVPNRCWRRNQDSQVHNDDMETKEEDVLRKMSLISEHHSPPISTLADPRPREYVTPYRPRHHLPNLRLTPGALN</sequence>
<proteinExistence type="predicted"/>
<keyword evidence="3" id="KW-1185">Reference proteome</keyword>
<name>A0A067SDQ4_GALM3</name>
<dbReference type="AlphaFoldDB" id="A0A067SDQ4"/>
<dbReference type="HOGENOM" id="CLU_1396420_0_0_1"/>
<evidence type="ECO:0000256" key="1">
    <source>
        <dbReference type="SAM" id="MobiDB-lite"/>
    </source>
</evidence>
<gene>
    <name evidence="2" type="ORF">GALMADRAFT_146617</name>
</gene>
<feature type="region of interest" description="Disordered" evidence="1">
    <location>
        <begin position="159"/>
        <end position="195"/>
    </location>
</feature>
<dbReference type="Proteomes" id="UP000027222">
    <property type="component" value="Unassembled WGS sequence"/>
</dbReference>
<accession>A0A067SDQ4</accession>